<dbReference type="Proteomes" id="UP001139981">
    <property type="component" value="Unassembled WGS sequence"/>
</dbReference>
<organism evidence="1 2">
    <name type="scientific">Coemansia aciculifera</name>
    <dbReference type="NCBI Taxonomy" id="417176"/>
    <lineage>
        <taxon>Eukaryota</taxon>
        <taxon>Fungi</taxon>
        <taxon>Fungi incertae sedis</taxon>
        <taxon>Zoopagomycota</taxon>
        <taxon>Kickxellomycotina</taxon>
        <taxon>Kickxellomycetes</taxon>
        <taxon>Kickxellales</taxon>
        <taxon>Kickxellaceae</taxon>
        <taxon>Coemansia</taxon>
    </lineage>
</organism>
<evidence type="ECO:0000313" key="1">
    <source>
        <dbReference type="EMBL" id="KAJ2900694.1"/>
    </source>
</evidence>
<gene>
    <name evidence="1" type="ORF">IWW38_000368</name>
</gene>
<keyword evidence="2" id="KW-1185">Reference proteome</keyword>
<comment type="caution">
    <text evidence="1">The sequence shown here is derived from an EMBL/GenBank/DDBJ whole genome shotgun (WGS) entry which is preliminary data.</text>
</comment>
<accession>A0ACC1MA90</accession>
<name>A0ACC1MA90_9FUNG</name>
<dbReference type="EMBL" id="JANBVB010000003">
    <property type="protein sequence ID" value="KAJ2900694.1"/>
    <property type="molecule type" value="Genomic_DNA"/>
</dbReference>
<evidence type="ECO:0000313" key="2">
    <source>
        <dbReference type="Proteomes" id="UP001139981"/>
    </source>
</evidence>
<sequence>MASSPVKGVDAFLARRRLVLRAVCYTAIFMMAVVNLGMISSTWSNTRFMRDNGALTGAFSIASSLATLIISGLLATAAVLDRQAQMDGRPPPPLSERLGQCGVDQLISTGMAAWWLAQALLISNTVYIFREEIGRCTARKLPRSHLLPGVSAAASATACTVLRGSLALTWMLFVAWSFRAWRAFTRATAHFDSTIFREPSESMLDLRALKVNGNVPITFSPHYPGEHRISRAPPQQVLRTRELHNDKHIAAQQHLSGAPVPRPIGPGMCQCAGCPMSFNRIQMPTHEVVANEATPDAATHYRHQPEPPAASEVCCQHPTVGTAMLLTEPVAATPFHHHHYSHETRPQPDPPSSQLHQWTADVSNPSAAHPSAIR</sequence>
<proteinExistence type="predicted"/>
<protein>
    <submittedName>
        <fullName evidence="1">Uncharacterized protein</fullName>
    </submittedName>
</protein>
<reference evidence="1" key="1">
    <citation type="submission" date="2022-07" db="EMBL/GenBank/DDBJ databases">
        <title>Phylogenomic reconstructions and comparative analyses of Kickxellomycotina fungi.</title>
        <authorList>
            <person name="Reynolds N.K."/>
            <person name="Stajich J.E."/>
            <person name="Barry K."/>
            <person name="Grigoriev I.V."/>
            <person name="Crous P."/>
            <person name="Smith M.E."/>
        </authorList>
    </citation>
    <scope>NUCLEOTIDE SEQUENCE</scope>
    <source>
        <strain evidence="1">CBS 190363</strain>
    </source>
</reference>